<feature type="signal peptide" evidence="2">
    <location>
        <begin position="1"/>
        <end position="19"/>
    </location>
</feature>
<protein>
    <submittedName>
        <fullName evidence="3">Uncharacterized protein</fullName>
    </submittedName>
</protein>
<organism evidence="3 4">
    <name type="scientific">Salinisphaera dokdonensis CL-ES53</name>
    <dbReference type="NCBI Taxonomy" id="1304272"/>
    <lineage>
        <taxon>Bacteria</taxon>
        <taxon>Pseudomonadati</taxon>
        <taxon>Pseudomonadota</taxon>
        <taxon>Gammaproteobacteria</taxon>
        <taxon>Salinisphaerales</taxon>
        <taxon>Salinisphaeraceae</taxon>
        <taxon>Salinisphaera</taxon>
    </lineage>
</organism>
<proteinExistence type="predicted"/>
<reference evidence="3 4" key="1">
    <citation type="submission" date="2013-03" db="EMBL/GenBank/DDBJ databases">
        <title>Salinisphaera dokdonensis CL-ES53 Genome Sequencing.</title>
        <authorList>
            <person name="Li C."/>
            <person name="Lai Q."/>
            <person name="Shao Z."/>
        </authorList>
    </citation>
    <scope>NUCLEOTIDE SEQUENCE [LARGE SCALE GENOMIC DNA]</scope>
    <source>
        <strain evidence="3 4">CL-ES53</strain>
    </source>
</reference>
<name>A0ABV2AWU3_9GAMM</name>
<feature type="compositionally biased region" description="Polar residues" evidence="1">
    <location>
        <begin position="76"/>
        <end position="87"/>
    </location>
</feature>
<accession>A0ABV2AWU3</accession>
<sequence length="87" mass="9316">MKNLLLLAILTVLPSVALADNQCEKSADGEVTCQQVSGESGKESETTDQPVKDAQPTEDATQREPENAEGGEFGDETTQSRENGITY</sequence>
<evidence type="ECO:0000256" key="2">
    <source>
        <dbReference type="SAM" id="SignalP"/>
    </source>
</evidence>
<dbReference type="RefSeq" id="WP_353108436.1">
    <property type="nucleotide sequence ID" value="NZ_APND01000001.1"/>
</dbReference>
<evidence type="ECO:0000313" key="3">
    <source>
        <dbReference type="EMBL" id="MES1927765.1"/>
    </source>
</evidence>
<evidence type="ECO:0000256" key="1">
    <source>
        <dbReference type="SAM" id="MobiDB-lite"/>
    </source>
</evidence>
<feature type="chain" id="PRO_5046003630" evidence="2">
    <location>
        <begin position="20"/>
        <end position="87"/>
    </location>
</feature>
<dbReference type="EMBL" id="APND01000001">
    <property type="protein sequence ID" value="MES1927765.1"/>
    <property type="molecule type" value="Genomic_DNA"/>
</dbReference>
<comment type="caution">
    <text evidence="3">The sequence shown here is derived from an EMBL/GenBank/DDBJ whole genome shotgun (WGS) entry which is preliminary data.</text>
</comment>
<feature type="region of interest" description="Disordered" evidence="1">
    <location>
        <begin position="30"/>
        <end position="87"/>
    </location>
</feature>
<gene>
    <name evidence="3" type="ORF">SADO_00875</name>
</gene>
<keyword evidence="4" id="KW-1185">Reference proteome</keyword>
<keyword evidence="2" id="KW-0732">Signal</keyword>
<dbReference type="Proteomes" id="UP001460888">
    <property type="component" value="Unassembled WGS sequence"/>
</dbReference>
<evidence type="ECO:0000313" key="4">
    <source>
        <dbReference type="Proteomes" id="UP001460888"/>
    </source>
</evidence>